<evidence type="ECO:0000313" key="2">
    <source>
        <dbReference type="WBParaSite" id="RSKR_0000575900.1"/>
    </source>
</evidence>
<accession>A0AC35TYE6</accession>
<reference evidence="2" key="1">
    <citation type="submission" date="2016-11" db="UniProtKB">
        <authorList>
            <consortium name="WormBaseParasite"/>
        </authorList>
    </citation>
    <scope>IDENTIFICATION</scope>
    <source>
        <strain evidence="2">KR3021</strain>
    </source>
</reference>
<dbReference type="Proteomes" id="UP000095286">
    <property type="component" value="Unplaced"/>
</dbReference>
<protein>
    <submittedName>
        <fullName evidence="2">Activin_recp domain-containing protein</fullName>
    </submittedName>
</protein>
<name>A0AC35TYE6_9BILA</name>
<proteinExistence type="predicted"/>
<evidence type="ECO:0000313" key="1">
    <source>
        <dbReference type="Proteomes" id="UP000095286"/>
    </source>
</evidence>
<sequence length="148" mass="16663">MKYCVFICLFAIATYQLISALQCDQFMDFGADSQRIVSTKPYAVTQKCKACGTFESNNYEGKFTGIYIGCFETAIEFAQSFGSNKINFTAPKDQCETNLKDKNPYCYKHIATSEYNATVTSTICCCNTDYCSRTYATPHTDNFQEIGK</sequence>
<dbReference type="WBParaSite" id="RSKR_0000575900.1">
    <property type="protein sequence ID" value="RSKR_0000575900.1"/>
    <property type="gene ID" value="RSKR_0000575900"/>
</dbReference>
<organism evidence="1 2">
    <name type="scientific">Rhabditophanes sp. KR3021</name>
    <dbReference type="NCBI Taxonomy" id="114890"/>
    <lineage>
        <taxon>Eukaryota</taxon>
        <taxon>Metazoa</taxon>
        <taxon>Ecdysozoa</taxon>
        <taxon>Nematoda</taxon>
        <taxon>Chromadorea</taxon>
        <taxon>Rhabditida</taxon>
        <taxon>Tylenchina</taxon>
        <taxon>Panagrolaimomorpha</taxon>
        <taxon>Strongyloidoidea</taxon>
        <taxon>Alloionematidae</taxon>
        <taxon>Rhabditophanes</taxon>
    </lineage>
</organism>